<evidence type="ECO:0000313" key="2">
    <source>
        <dbReference type="Proteomes" id="UP001623349"/>
    </source>
</evidence>
<sequence>MVCCSWSPLFTPSLPTVISLPVFSWKNGFLVLNYWLHGYHTPKGVGSQLSFGAGLGSRCWVDTEQPRPSSPDISPCARLSLEKDSLVHHCKESSSSCPPFSEDPSDSDAHVPVKDTARTAGEALLLIPWSLCVLVWY</sequence>
<dbReference type="EMBL" id="BAAFST010000011">
    <property type="protein sequence ID" value="GAB1295917.1"/>
    <property type="molecule type" value="Genomic_DNA"/>
</dbReference>
<protein>
    <submittedName>
        <fullName evidence="1">Uncharacterized protein</fullName>
    </submittedName>
</protein>
<proteinExistence type="predicted"/>
<accession>A0ABQ0F9H1</accession>
<comment type="caution">
    <text evidence="1">The sequence shown here is derived from an EMBL/GenBank/DDBJ whole genome shotgun (WGS) entry which is preliminary data.</text>
</comment>
<name>A0ABQ0F9H1_APOSI</name>
<gene>
    <name evidence="1" type="ORF">APTSU1_001115200</name>
</gene>
<dbReference type="Proteomes" id="UP001623349">
    <property type="component" value="Unassembled WGS sequence"/>
</dbReference>
<reference evidence="1 2" key="1">
    <citation type="submission" date="2024-08" db="EMBL/GenBank/DDBJ databases">
        <title>The draft genome of Apodemus speciosus.</title>
        <authorList>
            <person name="Nabeshima K."/>
            <person name="Suzuki S."/>
            <person name="Onuma M."/>
        </authorList>
    </citation>
    <scope>NUCLEOTIDE SEQUENCE [LARGE SCALE GENOMIC DNA]</scope>
    <source>
        <strain evidence="1">IB14-021</strain>
    </source>
</reference>
<keyword evidence="2" id="KW-1185">Reference proteome</keyword>
<organism evidence="1 2">
    <name type="scientific">Apodemus speciosus</name>
    <name type="common">Large Japanese field mouse</name>
    <dbReference type="NCBI Taxonomy" id="105296"/>
    <lineage>
        <taxon>Eukaryota</taxon>
        <taxon>Metazoa</taxon>
        <taxon>Chordata</taxon>
        <taxon>Craniata</taxon>
        <taxon>Vertebrata</taxon>
        <taxon>Euteleostomi</taxon>
        <taxon>Mammalia</taxon>
        <taxon>Eutheria</taxon>
        <taxon>Euarchontoglires</taxon>
        <taxon>Glires</taxon>
        <taxon>Rodentia</taxon>
        <taxon>Myomorpha</taxon>
        <taxon>Muroidea</taxon>
        <taxon>Muridae</taxon>
        <taxon>Murinae</taxon>
        <taxon>Apodemus</taxon>
    </lineage>
</organism>
<evidence type="ECO:0000313" key="1">
    <source>
        <dbReference type="EMBL" id="GAB1295917.1"/>
    </source>
</evidence>